<dbReference type="Pfam" id="PF00067">
    <property type="entry name" value="p450"/>
    <property type="match status" value="1"/>
</dbReference>
<dbReference type="PANTHER" id="PTHR46206">
    <property type="entry name" value="CYTOCHROME P450"/>
    <property type="match status" value="1"/>
</dbReference>
<keyword evidence="6" id="KW-0560">Oxidoreductase</keyword>
<gene>
    <name evidence="7" type="primary">CYP503A1_1</name>
    <name evidence="7" type="ORF">A0J61_04034</name>
</gene>
<dbReference type="STRING" id="101091.A0A1C7NFX3"/>
<dbReference type="CDD" id="cd11041">
    <property type="entry name" value="CYP503A1-like"/>
    <property type="match status" value="1"/>
</dbReference>
<sequence length="474" mass="54219">MKEDKDDLLPLIPFKIPFVGSTFAYYANPPKFTIENTRRFGSVFRMHMHGDIATVVGSKDAPEVFNHPSLSFSASQGKFLDNVAFHGEGEFTLPKNVITHVVMKYLTPNLKLHSPRSFEKFLSSVQQIKEDEFTKDNLLPFIRGFVARYSATAFVGAELSENLDLMNAFENAVSDISHDFRPGVLRVIFPTLNHLYMRYFNRKGTALKKYRTMIKGALEQEIIRREKNGLESEEDALGYLLKAYPHEINNAHLETLTTVCLILIFVGVHTTSEATTYVMYRLVKHPKYIQDLREEQEEAIQREIGTEYNRKEPVIYTPNIYRHLQKLDSFIHECMRTKMNGIGLGHKNIGQDDIQLQSGATVQPGKEVFINMWHVNHDPQNLSGQQDLDKFRGFRFVGQDKLVTKTGHDNISFGMGKHACPGRWFAVHQIKGIVSFFIRHYDMSAVSEIKIMGAESDYIGTPQGSILFSRRTNQ</sequence>
<evidence type="ECO:0000256" key="2">
    <source>
        <dbReference type="ARBA" id="ARBA00010617"/>
    </source>
</evidence>
<comment type="similarity">
    <text evidence="2 6">Belongs to the cytochrome P450 family.</text>
</comment>
<evidence type="ECO:0000256" key="6">
    <source>
        <dbReference type="RuleBase" id="RU000461"/>
    </source>
</evidence>
<keyword evidence="3 5" id="KW-0479">Metal-binding</keyword>
<keyword evidence="6" id="KW-0503">Monooxygenase</keyword>
<evidence type="ECO:0000256" key="4">
    <source>
        <dbReference type="ARBA" id="ARBA00023004"/>
    </source>
</evidence>
<dbReference type="Gene3D" id="1.10.630.10">
    <property type="entry name" value="Cytochrome P450"/>
    <property type="match status" value="1"/>
</dbReference>
<dbReference type="GO" id="GO:0005506">
    <property type="term" value="F:iron ion binding"/>
    <property type="evidence" value="ECO:0007669"/>
    <property type="project" value="InterPro"/>
</dbReference>
<dbReference type="EMBL" id="LUGH01000188">
    <property type="protein sequence ID" value="OBZ87918.1"/>
    <property type="molecule type" value="Genomic_DNA"/>
</dbReference>
<dbReference type="AlphaFoldDB" id="A0A1C7NFX3"/>
<dbReference type="OrthoDB" id="1844152at2759"/>
<dbReference type="PANTHER" id="PTHR46206:SF7">
    <property type="entry name" value="P450, PUTATIVE (EUROFUNG)-RELATED"/>
    <property type="match status" value="1"/>
</dbReference>
<dbReference type="GO" id="GO:0004497">
    <property type="term" value="F:monooxygenase activity"/>
    <property type="evidence" value="ECO:0007669"/>
    <property type="project" value="UniProtKB-KW"/>
</dbReference>
<evidence type="ECO:0000256" key="1">
    <source>
        <dbReference type="ARBA" id="ARBA00001971"/>
    </source>
</evidence>
<dbReference type="InterPro" id="IPR017972">
    <property type="entry name" value="Cyt_P450_CS"/>
</dbReference>
<dbReference type="PROSITE" id="PS00086">
    <property type="entry name" value="CYTOCHROME_P450"/>
    <property type="match status" value="1"/>
</dbReference>
<evidence type="ECO:0000313" key="7">
    <source>
        <dbReference type="EMBL" id="OBZ87918.1"/>
    </source>
</evidence>
<dbReference type="GO" id="GO:0016705">
    <property type="term" value="F:oxidoreductase activity, acting on paired donors, with incorporation or reduction of molecular oxygen"/>
    <property type="evidence" value="ECO:0007669"/>
    <property type="project" value="InterPro"/>
</dbReference>
<dbReference type="InterPro" id="IPR001128">
    <property type="entry name" value="Cyt_P450"/>
</dbReference>
<proteinExistence type="inferred from homology"/>
<keyword evidence="4 5" id="KW-0408">Iron</keyword>
<dbReference type="PRINTS" id="PR00465">
    <property type="entry name" value="EP450IV"/>
</dbReference>
<accession>A0A1C7NFX3</accession>
<dbReference type="Proteomes" id="UP000093000">
    <property type="component" value="Unassembled WGS sequence"/>
</dbReference>
<dbReference type="SUPFAM" id="SSF48264">
    <property type="entry name" value="Cytochrome P450"/>
    <property type="match status" value="1"/>
</dbReference>
<dbReference type="GO" id="GO:0020037">
    <property type="term" value="F:heme binding"/>
    <property type="evidence" value="ECO:0007669"/>
    <property type="project" value="InterPro"/>
</dbReference>
<dbReference type="InParanoid" id="A0A1C7NFX3"/>
<reference evidence="7 8" key="1">
    <citation type="submission" date="2016-03" db="EMBL/GenBank/DDBJ databases">
        <title>Choanephora cucurbitarum.</title>
        <authorList>
            <person name="Min B."/>
            <person name="Park H."/>
            <person name="Park J.-H."/>
            <person name="Shin H.-D."/>
            <person name="Choi I.-G."/>
        </authorList>
    </citation>
    <scope>NUCLEOTIDE SEQUENCE [LARGE SCALE GENOMIC DNA]</scope>
    <source>
        <strain evidence="7 8">KUS-F28377</strain>
    </source>
</reference>
<evidence type="ECO:0000256" key="5">
    <source>
        <dbReference type="PIRSR" id="PIRSR602403-1"/>
    </source>
</evidence>
<name>A0A1C7NFX3_9FUNG</name>
<evidence type="ECO:0000313" key="8">
    <source>
        <dbReference type="Proteomes" id="UP000093000"/>
    </source>
</evidence>
<feature type="binding site" description="axial binding residue" evidence="5">
    <location>
        <position position="420"/>
    </location>
    <ligand>
        <name>heme</name>
        <dbReference type="ChEBI" id="CHEBI:30413"/>
    </ligand>
    <ligandPart>
        <name>Fe</name>
        <dbReference type="ChEBI" id="CHEBI:18248"/>
    </ligandPart>
</feature>
<comment type="cofactor">
    <cofactor evidence="1 5">
        <name>heme</name>
        <dbReference type="ChEBI" id="CHEBI:30413"/>
    </cofactor>
</comment>
<organism evidence="7 8">
    <name type="scientific">Choanephora cucurbitarum</name>
    <dbReference type="NCBI Taxonomy" id="101091"/>
    <lineage>
        <taxon>Eukaryota</taxon>
        <taxon>Fungi</taxon>
        <taxon>Fungi incertae sedis</taxon>
        <taxon>Mucoromycota</taxon>
        <taxon>Mucoromycotina</taxon>
        <taxon>Mucoromycetes</taxon>
        <taxon>Mucorales</taxon>
        <taxon>Mucorineae</taxon>
        <taxon>Choanephoraceae</taxon>
        <taxon>Choanephoroideae</taxon>
        <taxon>Choanephora</taxon>
    </lineage>
</organism>
<dbReference type="InterPro" id="IPR036396">
    <property type="entry name" value="Cyt_P450_sf"/>
</dbReference>
<comment type="caution">
    <text evidence="7">The sequence shown here is derived from an EMBL/GenBank/DDBJ whole genome shotgun (WGS) entry which is preliminary data.</text>
</comment>
<evidence type="ECO:0000256" key="3">
    <source>
        <dbReference type="ARBA" id="ARBA00022723"/>
    </source>
</evidence>
<keyword evidence="8" id="KW-1185">Reference proteome</keyword>
<protein>
    <submittedName>
        <fullName evidence="7">Ent-kaurene oxidase</fullName>
    </submittedName>
</protein>
<keyword evidence="5 6" id="KW-0349">Heme</keyword>
<dbReference type="InterPro" id="IPR002403">
    <property type="entry name" value="Cyt_P450_E_grp-IV"/>
</dbReference>